<dbReference type="OrthoDB" id="9802846at2"/>
<protein>
    <recommendedName>
        <fullName evidence="1">IraD/Gp25-like domain-containing protein</fullName>
    </recommendedName>
</protein>
<evidence type="ECO:0000313" key="3">
    <source>
        <dbReference type="Proteomes" id="UP000094296"/>
    </source>
</evidence>
<dbReference type="Gene3D" id="3.10.450.40">
    <property type="match status" value="1"/>
</dbReference>
<dbReference type="EMBL" id="MIJE01000022">
    <property type="protein sequence ID" value="OEF97117.1"/>
    <property type="molecule type" value="Genomic_DNA"/>
</dbReference>
<sequence length="129" mass="15141">MVRGWKFPIEIDAQTGMFKTVAGDDDIREAIRIILTTKVGERIGARQFGSNLFEFMFESINYTELKELEYEIVRALNRWEPRIYDLEVEANTNSRSKGKVYVVIKYRTDKSMTPEEMAFHFEVNEGINF</sequence>
<gene>
    <name evidence="2" type="ORF">BHF68_05845</name>
</gene>
<name>A0A1E5G2K2_9FIRM</name>
<dbReference type="SUPFAM" id="SSF160719">
    <property type="entry name" value="gpW/gp25-like"/>
    <property type="match status" value="1"/>
</dbReference>
<proteinExistence type="predicted"/>
<reference evidence="2 3" key="1">
    <citation type="submission" date="2016-09" db="EMBL/GenBank/DDBJ databases">
        <title>Draft genome sequence for the type strain of Desulfuribacillus alkaliarsenatis AHT28, an obligately anaerobic, sulfidogenic bacterium isolated from Russian soda lake sediments.</title>
        <authorList>
            <person name="Abin C.A."/>
            <person name="Hollibaugh J.T."/>
        </authorList>
    </citation>
    <scope>NUCLEOTIDE SEQUENCE [LARGE SCALE GENOMIC DNA]</scope>
    <source>
        <strain evidence="2 3">AHT28</strain>
    </source>
</reference>
<dbReference type="STRING" id="766136.BHF68_05845"/>
<dbReference type="AlphaFoldDB" id="A0A1E5G2K2"/>
<accession>A0A1E5G2K2</accession>
<dbReference type="Proteomes" id="UP000094296">
    <property type="component" value="Unassembled WGS sequence"/>
</dbReference>
<comment type="caution">
    <text evidence="2">The sequence shown here is derived from an EMBL/GenBank/DDBJ whole genome shotgun (WGS) entry which is preliminary data.</text>
</comment>
<dbReference type="Pfam" id="PF04965">
    <property type="entry name" value="GPW_gp25"/>
    <property type="match status" value="1"/>
</dbReference>
<organism evidence="2 3">
    <name type="scientific">Desulfuribacillus alkaliarsenatis</name>
    <dbReference type="NCBI Taxonomy" id="766136"/>
    <lineage>
        <taxon>Bacteria</taxon>
        <taxon>Bacillati</taxon>
        <taxon>Bacillota</taxon>
        <taxon>Desulfuribacillia</taxon>
        <taxon>Desulfuribacillales</taxon>
        <taxon>Desulfuribacillaceae</taxon>
        <taxon>Desulfuribacillus</taxon>
    </lineage>
</organism>
<dbReference type="InterPro" id="IPR007048">
    <property type="entry name" value="IraD/Gp25-like"/>
</dbReference>
<keyword evidence="3" id="KW-1185">Reference proteome</keyword>
<dbReference type="RefSeq" id="WP_069643163.1">
    <property type="nucleotide sequence ID" value="NZ_MIJE01000022.1"/>
</dbReference>
<feature type="domain" description="IraD/Gp25-like" evidence="1">
    <location>
        <begin position="23"/>
        <end position="109"/>
    </location>
</feature>
<evidence type="ECO:0000313" key="2">
    <source>
        <dbReference type="EMBL" id="OEF97117.1"/>
    </source>
</evidence>
<evidence type="ECO:0000259" key="1">
    <source>
        <dbReference type="Pfam" id="PF04965"/>
    </source>
</evidence>